<dbReference type="OrthoDB" id="3508621at2759"/>
<proteinExistence type="predicted"/>
<feature type="compositionally biased region" description="Basic and acidic residues" evidence="1">
    <location>
        <begin position="354"/>
        <end position="391"/>
    </location>
</feature>
<evidence type="ECO:0000256" key="1">
    <source>
        <dbReference type="SAM" id="MobiDB-lite"/>
    </source>
</evidence>
<evidence type="ECO:0000313" key="3">
    <source>
        <dbReference type="Proteomes" id="UP000775872"/>
    </source>
</evidence>
<protein>
    <submittedName>
        <fullName evidence="2">Uncharacterized protein</fullName>
    </submittedName>
</protein>
<dbReference type="EMBL" id="CABFOC020000015">
    <property type="protein sequence ID" value="CAH0046574.1"/>
    <property type="molecule type" value="Genomic_DNA"/>
</dbReference>
<comment type="caution">
    <text evidence="2">The sequence shown here is derived from an EMBL/GenBank/DDBJ whole genome shotgun (WGS) entry which is preliminary data.</text>
</comment>
<organism evidence="2 3">
    <name type="scientific">Clonostachys solani</name>
    <dbReference type="NCBI Taxonomy" id="160281"/>
    <lineage>
        <taxon>Eukaryota</taxon>
        <taxon>Fungi</taxon>
        <taxon>Dikarya</taxon>
        <taxon>Ascomycota</taxon>
        <taxon>Pezizomycotina</taxon>
        <taxon>Sordariomycetes</taxon>
        <taxon>Hypocreomycetidae</taxon>
        <taxon>Hypocreales</taxon>
        <taxon>Bionectriaceae</taxon>
        <taxon>Clonostachys</taxon>
    </lineage>
</organism>
<dbReference type="Proteomes" id="UP000775872">
    <property type="component" value="Unassembled WGS sequence"/>
</dbReference>
<keyword evidence="3" id="KW-1185">Reference proteome</keyword>
<name>A0A9N9Z064_9HYPO</name>
<accession>A0A9N9Z064</accession>
<reference evidence="2" key="1">
    <citation type="submission" date="2021-10" db="EMBL/GenBank/DDBJ databases">
        <authorList>
            <person name="Piombo E."/>
        </authorList>
    </citation>
    <scope>NUCLEOTIDE SEQUENCE</scope>
</reference>
<gene>
    <name evidence="2" type="ORF">CSOL1703_00012807</name>
</gene>
<dbReference type="AlphaFoldDB" id="A0A9N9Z064"/>
<sequence>MAPPKPLVILPNHEKSWARTIRQNRRSLPGTNPSTVSLNNLQQHLNLASKVTLPDWLLLKALFIKEGKSPTPTNLFGEEIGASLEKECRLHLQGQRWWPALESKNGDAEAWYIMGPWRMSQLDFQEEADIRLNKPSTGGRHDAFGIEPTDAYIEPAESSGGKLRIKNDTRVPRRISPYKTIVNAALVHLLQGISLNHPDVDPEFKWTIIHRDFEVSQLRHSDNEDKRKNIMTANVHGFLHVIEPDKRATHCDTLCILETKPVRRKVEPVSIAMAEAVKMAAWISTEHELGLLPSFQSDDSSQVKRRLLVSQNLDEICITVAEYDEEYVRYIANKSSSNASSVRARRNNQRGQHGQREYEHEVESPNDEHDPQSRVRDTQNDDATGRDETNETNKYPRHNKEDAIEQANIGDNTLEDDESNGLESFEYNEHGEDDGSEPYDPDTFTPGFLTMRQFPPIRIIDDDNIGDLMVLLLSITVWLCREHKRSVAPQ</sequence>
<feature type="region of interest" description="Disordered" evidence="1">
    <location>
        <begin position="335"/>
        <end position="419"/>
    </location>
</feature>
<evidence type="ECO:0000313" key="2">
    <source>
        <dbReference type="EMBL" id="CAH0046574.1"/>
    </source>
</evidence>